<dbReference type="OrthoDB" id="5245163at2"/>
<proteinExistence type="inferred from homology"/>
<name>A0A179B2M4_9ACTO</name>
<dbReference type="Pfam" id="PF02416">
    <property type="entry name" value="TatA_B_E"/>
    <property type="match status" value="1"/>
</dbReference>
<keyword evidence="4 8" id="KW-0653">Protein transport</keyword>
<evidence type="ECO:0000256" key="3">
    <source>
        <dbReference type="ARBA" id="ARBA00022692"/>
    </source>
</evidence>
<dbReference type="EMBL" id="LVZK01000001">
    <property type="protein sequence ID" value="OAP85922.1"/>
    <property type="molecule type" value="Genomic_DNA"/>
</dbReference>
<dbReference type="Proteomes" id="UP000078368">
    <property type="component" value="Unassembled WGS sequence"/>
</dbReference>
<dbReference type="RefSeq" id="WP_009198190.1">
    <property type="nucleotide sequence ID" value="NZ_LVZK01000001.1"/>
</dbReference>
<evidence type="ECO:0000256" key="7">
    <source>
        <dbReference type="ARBA" id="ARBA00023136"/>
    </source>
</evidence>
<evidence type="ECO:0000256" key="4">
    <source>
        <dbReference type="ARBA" id="ARBA00022927"/>
    </source>
</evidence>
<sequence>MKPSHIVVLVIVLVVVFGASKLPDVAKYFGQSLKVLRKEMREFHDEDSAPAAKPSGSSAQEGQVPAGEKKPLEGSGPSSDAGRA</sequence>
<evidence type="ECO:0000256" key="6">
    <source>
        <dbReference type="ARBA" id="ARBA00023010"/>
    </source>
</evidence>
<feature type="region of interest" description="Disordered" evidence="9">
    <location>
        <begin position="42"/>
        <end position="84"/>
    </location>
</feature>
<dbReference type="STRING" id="1823756.A4H34_01650"/>
<comment type="subcellular location">
    <subcellularLocation>
        <location evidence="8">Cell membrane</location>
        <topology evidence="8">Single-pass membrane protein</topology>
    </subcellularLocation>
    <subcellularLocation>
        <location evidence="1">Membrane</location>
        <topology evidence="1">Single-pass membrane protein</topology>
    </subcellularLocation>
</comment>
<evidence type="ECO:0000313" key="11">
    <source>
        <dbReference type="Proteomes" id="UP000078368"/>
    </source>
</evidence>
<dbReference type="GO" id="GO:0033281">
    <property type="term" value="C:TAT protein transport complex"/>
    <property type="evidence" value="ECO:0007669"/>
    <property type="project" value="UniProtKB-UniRule"/>
</dbReference>
<evidence type="ECO:0000256" key="5">
    <source>
        <dbReference type="ARBA" id="ARBA00022989"/>
    </source>
</evidence>
<keyword evidence="6 8" id="KW-0811">Translocation</keyword>
<organism evidence="10 11">
    <name type="scientific">Peptidiphaga gingivicola</name>
    <dbReference type="NCBI Taxonomy" id="2741497"/>
    <lineage>
        <taxon>Bacteria</taxon>
        <taxon>Bacillati</taxon>
        <taxon>Actinomycetota</taxon>
        <taxon>Actinomycetes</taxon>
        <taxon>Actinomycetales</taxon>
        <taxon>Actinomycetaceae</taxon>
        <taxon>Peptidiphaga</taxon>
    </lineage>
</organism>
<dbReference type="HAMAP" id="MF_00236">
    <property type="entry name" value="TatA_E"/>
    <property type="match status" value="1"/>
</dbReference>
<keyword evidence="7 8" id="KW-0472">Membrane</keyword>
<keyword evidence="5 8" id="KW-1133">Transmembrane helix</keyword>
<keyword evidence="8" id="KW-1003">Cell membrane</keyword>
<reference evidence="10 11" key="1">
    <citation type="submission" date="2016-04" db="EMBL/GenBank/DDBJ databases">
        <title>Peptidophaga gingivicola gen. nov., sp. nov., isolated from human subgingival plaque.</title>
        <authorList>
            <person name="Beall C.J."/>
            <person name="Mokrzan E.M."/>
            <person name="Griffen A.L."/>
            <person name="Leys E.J."/>
        </authorList>
    </citation>
    <scope>NUCLEOTIDE SEQUENCE [LARGE SCALE GENOMIC DNA]</scope>
    <source>
        <strain evidence="10 11">BA112</strain>
    </source>
</reference>
<comment type="function">
    <text evidence="8">Part of the twin-arginine translocation (Tat) system that transports large folded proteins containing a characteristic twin-arginine motif in their signal peptide across membranes. TatA could form the protein-conducting channel of the Tat system.</text>
</comment>
<comment type="similarity">
    <text evidence="8">Belongs to the TatA/E family.</text>
</comment>
<gene>
    <name evidence="8" type="primary">tatA</name>
    <name evidence="10" type="ORF">A4H34_01650</name>
</gene>
<accession>A0A179B2M4</accession>
<dbReference type="AlphaFoldDB" id="A0A179B2M4"/>
<protein>
    <recommendedName>
        <fullName evidence="8">Sec-independent protein translocase protein TatA</fullName>
    </recommendedName>
</protein>
<keyword evidence="11" id="KW-1185">Reference proteome</keyword>
<dbReference type="GO" id="GO:0043953">
    <property type="term" value="P:protein transport by the Tat complex"/>
    <property type="evidence" value="ECO:0007669"/>
    <property type="project" value="UniProtKB-UniRule"/>
</dbReference>
<evidence type="ECO:0000256" key="1">
    <source>
        <dbReference type="ARBA" id="ARBA00004167"/>
    </source>
</evidence>
<dbReference type="InterPro" id="IPR003369">
    <property type="entry name" value="TatA/B/E"/>
</dbReference>
<dbReference type="Gene3D" id="1.20.5.3310">
    <property type="match status" value="1"/>
</dbReference>
<evidence type="ECO:0000256" key="8">
    <source>
        <dbReference type="HAMAP-Rule" id="MF_00236"/>
    </source>
</evidence>
<comment type="subunit">
    <text evidence="8">The Tat system comprises two distinct complexes: a TatABC complex, containing multiple copies of TatA, TatB and TatC subunits, and a separate TatA complex, containing only TatA subunits. Substrates initially bind to the TatABC complex, which probably triggers association of the separate TatA complex to form the active translocon.</text>
</comment>
<evidence type="ECO:0000313" key="10">
    <source>
        <dbReference type="EMBL" id="OAP85922.1"/>
    </source>
</evidence>
<comment type="caution">
    <text evidence="10">The sequence shown here is derived from an EMBL/GenBank/DDBJ whole genome shotgun (WGS) entry which is preliminary data.</text>
</comment>
<keyword evidence="3 8" id="KW-0812">Transmembrane</keyword>
<feature type="compositionally biased region" description="Low complexity" evidence="9">
    <location>
        <begin position="49"/>
        <end position="59"/>
    </location>
</feature>
<evidence type="ECO:0000256" key="2">
    <source>
        <dbReference type="ARBA" id="ARBA00022448"/>
    </source>
</evidence>
<evidence type="ECO:0000256" key="9">
    <source>
        <dbReference type="SAM" id="MobiDB-lite"/>
    </source>
</evidence>
<dbReference type="InterPro" id="IPR006312">
    <property type="entry name" value="TatA/E"/>
</dbReference>
<dbReference type="GO" id="GO:0008320">
    <property type="term" value="F:protein transmembrane transporter activity"/>
    <property type="evidence" value="ECO:0007669"/>
    <property type="project" value="UniProtKB-UniRule"/>
</dbReference>
<keyword evidence="2 8" id="KW-0813">Transport</keyword>